<dbReference type="HOGENOM" id="CLU_1409547_0_0_1"/>
<dbReference type="RefSeq" id="XP_003027441.1">
    <property type="nucleotide sequence ID" value="XM_003027395.1"/>
</dbReference>
<evidence type="ECO:0000313" key="2">
    <source>
        <dbReference type="EMBL" id="EFI92538.1"/>
    </source>
</evidence>
<name>D8QGQ9_SCHCM</name>
<dbReference type="GeneID" id="9597787"/>
<dbReference type="VEuPathDB" id="FungiDB:SCHCODRAFT_02705430"/>
<dbReference type="AlphaFoldDB" id="D8QGQ9"/>
<keyword evidence="3" id="KW-1185">Reference proteome</keyword>
<gene>
    <name evidence="2" type="ORF">SCHCODRAFT_237666</name>
</gene>
<dbReference type="KEGG" id="scm:SCHCO_02705430"/>
<organism evidence="3">
    <name type="scientific">Schizophyllum commune (strain H4-8 / FGSC 9210)</name>
    <name type="common">Split gill fungus</name>
    <dbReference type="NCBI Taxonomy" id="578458"/>
    <lineage>
        <taxon>Eukaryota</taxon>
        <taxon>Fungi</taxon>
        <taxon>Dikarya</taxon>
        <taxon>Basidiomycota</taxon>
        <taxon>Agaricomycotina</taxon>
        <taxon>Agaricomycetes</taxon>
        <taxon>Agaricomycetidae</taxon>
        <taxon>Agaricales</taxon>
        <taxon>Schizophyllaceae</taxon>
        <taxon>Schizophyllum</taxon>
    </lineage>
</organism>
<evidence type="ECO:0000256" key="1">
    <source>
        <dbReference type="SAM" id="MobiDB-lite"/>
    </source>
</evidence>
<dbReference type="EMBL" id="GL377312">
    <property type="protein sequence ID" value="EFI92538.1"/>
    <property type="molecule type" value="Genomic_DNA"/>
</dbReference>
<accession>D8QGQ9</accession>
<sequence length="193" mass="22290">MASYRRGHAVAPESIMDENIRKMQQLSIDAPGRCARPRDLSPDPRRRSPNPDTTGLKDAKPKKPFVPHENDWTYERNPKRPSVQLYRNDIMCVVTQDNIYDEATRNHVVAMRDHARFLACRIGQDSFAKEGIVIVHNGLPRAIYKKDESILAFEVVERTKWRQDPWGDEYGSTKLAVGNRFFMLPIDELNDIL</sequence>
<dbReference type="InParanoid" id="D8QGQ9"/>
<protein>
    <submittedName>
        <fullName evidence="2">Uncharacterized protein</fullName>
    </submittedName>
</protein>
<proteinExistence type="predicted"/>
<evidence type="ECO:0000313" key="3">
    <source>
        <dbReference type="Proteomes" id="UP000007431"/>
    </source>
</evidence>
<reference evidence="2 3" key="1">
    <citation type="journal article" date="2010" name="Nat. Biotechnol.">
        <title>Genome sequence of the model mushroom Schizophyllum commune.</title>
        <authorList>
            <person name="Ohm R.A."/>
            <person name="de Jong J.F."/>
            <person name="Lugones L.G."/>
            <person name="Aerts A."/>
            <person name="Kothe E."/>
            <person name="Stajich J.E."/>
            <person name="de Vries R.P."/>
            <person name="Record E."/>
            <person name="Levasseur A."/>
            <person name="Baker S.E."/>
            <person name="Bartholomew K.A."/>
            <person name="Coutinho P.M."/>
            <person name="Erdmann S."/>
            <person name="Fowler T.J."/>
            <person name="Gathman A.C."/>
            <person name="Lombard V."/>
            <person name="Henrissat B."/>
            <person name="Knabe N."/>
            <person name="Kuees U."/>
            <person name="Lilly W.W."/>
            <person name="Lindquist E."/>
            <person name="Lucas S."/>
            <person name="Magnuson J.K."/>
            <person name="Piumi F."/>
            <person name="Raudaskoski M."/>
            <person name="Salamov A."/>
            <person name="Schmutz J."/>
            <person name="Schwarze F.W.M.R."/>
            <person name="vanKuyk P.A."/>
            <person name="Horton J.S."/>
            <person name="Grigoriev I.V."/>
            <person name="Woesten H.A.B."/>
        </authorList>
    </citation>
    <scope>NUCLEOTIDE SEQUENCE [LARGE SCALE GENOMIC DNA]</scope>
    <source>
        <strain evidence="3">H4-8 / FGSC 9210</strain>
    </source>
</reference>
<feature type="compositionally biased region" description="Basic and acidic residues" evidence="1">
    <location>
        <begin position="36"/>
        <end position="46"/>
    </location>
</feature>
<feature type="region of interest" description="Disordered" evidence="1">
    <location>
        <begin position="26"/>
        <end position="76"/>
    </location>
</feature>
<dbReference type="Proteomes" id="UP000007431">
    <property type="component" value="Unassembled WGS sequence"/>
</dbReference>
<feature type="compositionally biased region" description="Basic and acidic residues" evidence="1">
    <location>
        <begin position="55"/>
        <end position="76"/>
    </location>
</feature>